<dbReference type="AlphaFoldDB" id="A0A5P9CJ79"/>
<sequence length="283" mass="32668">MFKLIDPHLHFFDLTKGDYHWLKPTNPPFWSDKPLIAKNFNQEDLQVSQGLELCGYVHIEAGYDNQHFWREVEWLESNKGLSFRTVASADLTRSPELFTEDINKLKQYSSVVGVRHIFDEEALNLLNNPSVIKNLEQLAQHDLSFDLQMPFCDAESVDALLTHMSSLPHLNVIINHAGFPPLPHESSWKVWQNNIKSVAKYPNVAVKCSGWEMKSRDYSMDWVTQVIAECLEAFGHDRVMLASNFPLCLFSMSYDAYWGSVLGIPKENTQALMYDNACQWYKF</sequence>
<dbReference type="GO" id="GO:0016787">
    <property type="term" value="F:hydrolase activity"/>
    <property type="evidence" value="ECO:0007669"/>
    <property type="project" value="UniProtKB-KW"/>
</dbReference>
<dbReference type="RefSeq" id="WP_152430449.1">
    <property type="nucleotide sequence ID" value="NZ_CBCSDK010000004.1"/>
</dbReference>
<protein>
    <submittedName>
        <fullName evidence="3">Amidohydrolase</fullName>
    </submittedName>
</protein>
<dbReference type="Pfam" id="PF04909">
    <property type="entry name" value="Amidohydro_2"/>
    <property type="match status" value="1"/>
</dbReference>
<dbReference type="InterPro" id="IPR032466">
    <property type="entry name" value="Metal_Hydrolase"/>
</dbReference>
<name>A0A5P9CJ79_9VIBR</name>
<dbReference type="Proteomes" id="UP000326936">
    <property type="component" value="Chromosome"/>
</dbReference>
<dbReference type="SUPFAM" id="SSF51556">
    <property type="entry name" value="Metallo-dependent hydrolases"/>
    <property type="match status" value="1"/>
</dbReference>
<evidence type="ECO:0000256" key="1">
    <source>
        <dbReference type="ARBA" id="ARBA00038310"/>
    </source>
</evidence>
<comment type="similarity">
    <text evidence="1">Belongs to the metallo-dependent hydrolases superfamily.</text>
</comment>
<organism evidence="3 4">
    <name type="scientific">Vibrio aquimaris</name>
    <dbReference type="NCBI Taxonomy" id="2587862"/>
    <lineage>
        <taxon>Bacteria</taxon>
        <taxon>Pseudomonadati</taxon>
        <taxon>Pseudomonadota</taxon>
        <taxon>Gammaproteobacteria</taxon>
        <taxon>Vibrionales</taxon>
        <taxon>Vibrionaceae</taxon>
        <taxon>Vibrio</taxon>
    </lineage>
</organism>
<accession>A0A5P9CJ79</accession>
<gene>
    <name evidence="3" type="ORF">FIV01_07570</name>
</gene>
<dbReference type="PANTHER" id="PTHR43569">
    <property type="entry name" value="AMIDOHYDROLASE"/>
    <property type="match status" value="1"/>
</dbReference>
<evidence type="ECO:0000313" key="4">
    <source>
        <dbReference type="Proteomes" id="UP000326936"/>
    </source>
</evidence>
<reference evidence="3 4" key="1">
    <citation type="submission" date="2019-10" db="EMBL/GenBank/DDBJ databases">
        <title>Complete genome sequence of Vibrio sp. strain THAF100, isolated from non-filtered water from the water column of tank 6 of a marine aquarium containing stony-coral fragments. Water maintained at 26 degree C.</title>
        <authorList>
            <person name="Ruckert C."/>
            <person name="Franco A."/>
            <person name="Kalinowski J."/>
            <person name="Glaeser S."/>
        </authorList>
    </citation>
    <scope>NUCLEOTIDE SEQUENCE [LARGE SCALE GENOMIC DNA]</scope>
    <source>
        <strain evidence="3 4">THAF100</strain>
    </source>
</reference>
<evidence type="ECO:0000313" key="3">
    <source>
        <dbReference type="EMBL" id="QFT26284.1"/>
    </source>
</evidence>
<dbReference type="PANTHER" id="PTHR43569:SF2">
    <property type="entry name" value="AMIDOHYDROLASE-RELATED DOMAIN-CONTAINING PROTEIN"/>
    <property type="match status" value="1"/>
</dbReference>
<dbReference type="InterPro" id="IPR006680">
    <property type="entry name" value="Amidohydro-rel"/>
</dbReference>
<dbReference type="InterPro" id="IPR052350">
    <property type="entry name" value="Metallo-dep_Lactonases"/>
</dbReference>
<dbReference type="Gene3D" id="3.20.20.140">
    <property type="entry name" value="Metal-dependent hydrolases"/>
    <property type="match status" value="1"/>
</dbReference>
<dbReference type="OrthoDB" id="9787654at2"/>
<keyword evidence="3" id="KW-0378">Hydrolase</keyword>
<dbReference type="KEGG" id="vaq:FIV01_07570"/>
<dbReference type="EMBL" id="CP045350">
    <property type="protein sequence ID" value="QFT26284.1"/>
    <property type="molecule type" value="Genomic_DNA"/>
</dbReference>
<proteinExistence type="inferred from homology"/>
<feature type="domain" description="Amidohydrolase-related" evidence="2">
    <location>
        <begin position="5"/>
        <end position="283"/>
    </location>
</feature>
<keyword evidence="4" id="KW-1185">Reference proteome</keyword>
<evidence type="ECO:0000259" key="2">
    <source>
        <dbReference type="Pfam" id="PF04909"/>
    </source>
</evidence>